<feature type="region of interest" description="Disordered" evidence="1">
    <location>
        <begin position="22"/>
        <end position="51"/>
    </location>
</feature>
<proteinExistence type="predicted"/>
<dbReference type="EMBL" id="QKKF02035487">
    <property type="protein sequence ID" value="RZF32943.1"/>
    <property type="molecule type" value="Genomic_DNA"/>
</dbReference>
<name>A0A482WHG8_LAOST</name>
<evidence type="ECO:0000256" key="1">
    <source>
        <dbReference type="SAM" id="MobiDB-lite"/>
    </source>
</evidence>
<dbReference type="Proteomes" id="UP000291343">
    <property type="component" value="Unassembled WGS sequence"/>
</dbReference>
<dbReference type="InParanoid" id="A0A482WHG8"/>
<dbReference type="STRING" id="195883.A0A482WHG8"/>
<accession>A0A482WHG8</accession>
<evidence type="ECO:0000313" key="3">
    <source>
        <dbReference type="Proteomes" id="UP000291343"/>
    </source>
</evidence>
<dbReference type="AlphaFoldDB" id="A0A482WHG8"/>
<evidence type="ECO:0000313" key="2">
    <source>
        <dbReference type="EMBL" id="RZF32943.1"/>
    </source>
</evidence>
<gene>
    <name evidence="2" type="ORF">LSTR_LSTR017110</name>
</gene>
<keyword evidence="3" id="KW-1185">Reference proteome</keyword>
<comment type="caution">
    <text evidence="2">The sequence shown here is derived from an EMBL/GenBank/DDBJ whole genome shotgun (WGS) entry which is preliminary data.</text>
</comment>
<sequence>MDATPAKTWLFNRHVTWPCSENAHGLSVPSEVSETGRTRGGGPGARNVPQHTLDEARVRLSTKVVSLQQLVPNGSTSVRLTWQLA</sequence>
<reference evidence="2 3" key="1">
    <citation type="journal article" date="2017" name="Gigascience">
        <title>Genome sequence of the small brown planthopper, Laodelphax striatellus.</title>
        <authorList>
            <person name="Zhu J."/>
            <person name="Jiang F."/>
            <person name="Wang X."/>
            <person name="Yang P."/>
            <person name="Bao Y."/>
            <person name="Zhao W."/>
            <person name="Wang W."/>
            <person name="Lu H."/>
            <person name="Wang Q."/>
            <person name="Cui N."/>
            <person name="Li J."/>
            <person name="Chen X."/>
            <person name="Luo L."/>
            <person name="Yu J."/>
            <person name="Kang L."/>
            <person name="Cui F."/>
        </authorList>
    </citation>
    <scope>NUCLEOTIDE SEQUENCE [LARGE SCALE GENOMIC DNA]</scope>
    <source>
        <strain evidence="2">Lst14</strain>
    </source>
</reference>
<organism evidence="2 3">
    <name type="scientific">Laodelphax striatellus</name>
    <name type="common">Small brown planthopper</name>
    <name type="synonym">Delphax striatella</name>
    <dbReference type="NCBI Taxonomy" id="195883"/>
    <lineage>
        <taxon>Eukaryota</taxon>
        <taxon>Metazoa</taxon>
        <taxon>Ecdysozoa</taxon>
        <taxon>Arthropoda</taxon>
        <taxon>Hexapoda</taxon>
        <taxon>Insecta</taxon>
        <taxon>Pterygota</taxon>
        <taxon>Neoptera</taxon>
        <taxon>Paraneoptera</taxon>
        <taxon>Hemiptera</taxon>
        <taxon>Auchenorrhyncha</taxon>
        <taxon>Fulgoroidea</taxon>
        <taxon>Delphacidae</taxon>
        <taxon>Criomorphinae</taxon>
        <taxon>Laodelphax</taxon>
    </lineage>
</organism>
<protein>
    <submittedName>
        <fullName evidence="2">Uncharacterized protein</fullName>
    </submittedName>
</protein>